<sequence>MNPVHILAKKGEIAERVLIAGDPGRVRLLSSLLESPKLVNENRGFLVYTGKYNDDLVSIATHGIGGPSIAIVLEELAILGAKVFIRYGTTGALVPYINLGEYIIVTGASYNQGGLFYQYLRDNACVASTPDFELTNKLLTSFSKKGLKYYVGNVFSSDAFYAEDEEFVKRWSSRGNIAVEMECATLFMLSKIKGWKSATVLVVSDNLAKGGVWISKEDLEKSVMEGARAVLDTLTS</sequence>
<dbReference type="InterPro" id="IPR000845">
    <property type="entry name" value="Nucleoside_phosphorylase_d"/>
</dbReference>
<feature type="domain" description="Nucleoside phosphorylase" evidence="1">
    <location>
        <begin position="16"/>
        <end position="230"/>
    </location>
</feature>
<organism evidence="2 3">
    <name type="scientific">Saccharolobus shibatae (strain ATCC 51178 / DSM 5389 / JCM 8931 / NBRC 15437 / B12)</name>
    <name type="common">Sulfolobus shibatae</name>
    <dbReference type="NCBI Taxonomy" id="523848"/>
    <lineage>
        <taxon>Archaea</taxon>
        <taxon>Thermoproteota</taxon>
        <taxon>Thermoprotei</taxon>
        <taxon>Sulfolobales</taxon>
        <taxon>Sulfolobaceae</taxon>
        <taxon>Saccharolobus</taxon>
    </lineage>
</organism>
<dbReference type="InterPro" id="IPR018016">
    <property type="entry name" value="Nucleoside_phosphorylase_CS"/>
</dbReference>
<evidence type="ECO:0000259" key="1">
    <source>
        <dbReference type="Pfam" id="PF01048"/>
    </source>
</evidence>
<dbReference type="GO" id="GO:0004731">
    <property type="term" value="F:purine-nucleoside phosphorylase activity"/>
    <property type="evidence" value="ECO:0007669"/>
    <property type="project" value="UniProtKB-EC"/>
</dbReference>
<dbReference type="PROSITE" id="PS01232">
    <property type="entry name" value="PNP_UDP_1"/>
    <property type="match status" value="1"/>
</dbReference>
<keyword evidence="2" id="KW-0328">Glycosyltransferase</keyword>
<dbReference type="AlphaFoldDB" id="A0A8F5BMA7"/>
<proteinExistence type="predicted"/>
<gene>
    <name evidence="2" type="ORF">J5U23_00788</name>
</gene>
<dbReference type="CDD" id="cd17764">
    <property type="entry name" value="MTAP_SsMTAPI_like"/>
    <property type="match status" value="1"/>
</dbReference>
<dbReference type="KEGG" id="sshi:J5U23_00788"/>
<dbReference type="Pfam" id="PF01048">
    <property type="entry name" value="PNP_UDP_1"/>
    <property type="match status" value="1"/>
</dbReference>
<dbReference type="GO" id="GO:0009116">
    <property type="term" value="P:nucleoside metabolic process"/>
    <property type="evidence" value="ECO:0007669"/>
    <property type="project" value="InterPro"/>
</dbReference>
<dbReference type="EMBL" id="CP077717">
    <property type="protein sequence ID" value="QXJ27920.1"/>
    <property type="molecule type" value="Genomic_DNA"/>
</dbReference>
<dbReference type="GeneID" id="65562387"/>
<dbReference type="GO" id="GO:0005829">
    <property type="term" value="C:cytosol"/>
    <property type="evidence" value="ECO:0007669"/>
    <property type="project" value="TreeGrafter"/>
</dbReference>
<accession>A0A8F5BMA7</accession>
<evidence type="ECO:0000313" key="3">
    <source>
        <dbReference type="Proteomes" id="UP000694018"/>
    </source>
</evidence>
<dbReference type="PANTHER" id="PTHR43691:SF11">
    <property type="entry name" value="FI09636P-RELATED"/>
    <property type="match status" value="1"/>
</dbReference>
<dbReference type="Proteomes" id="UP000694018">
    <property type="component" value="Chromosome"/>
</dbReference>
<keyword evidence="2" id="KW-0808">Transferase</keyword>
<dbReference type="OrthoDB" id="372263at2157"/>
<dbReference type="RefSeq" id="WP_218267494.1">
    <property type="nucleotide sequence ID" value="NZ_CP077717.1"/>
</dbReference>
<protein>
    <submittedName>
        <fullName evidence="2">Purine nucleoside phosphorylase</fullName>
        <ecNumber evidence="2">2.4.2.1</ecNumber>
    </submittedName>
</protein>
<evidence type="ECO:0000313" key="2">
    <source>
        <dbReference type="EMBL" id="QXJ27920.1"/>
    </source>
</evidence>
<name>A0A8F5BMA7_SACSH</name>
<reference evidence="2" key="1">
    <citation type="journal article" date="2021" name="Environ. Microbiol.">
        <title>New insights into the diversity and evolution of the archaeal mobilome from three complete genomes of Saccharolobus shibatae.</title>
        <authorList>
            <person name="Medvedeva S."/>
            <person name="Brandt D."/>
            <person name="Cvirkaite-Krupovic V."/>
            <person name="Liu Y."/>
            <person name="Severinov K."/>
            <person name="Ishino S."/>
            <person name="Ishino Y."/>
            <person name="Prangishvili D."/>
            <person name="Kalinowski J."/>
            <person name="Krupovic M."/>
        </authorList>
    </citation>
    <scope>NUCLEOTIDE SEQUENCE</scope>
    <source>
        <strain evidence="2">B12</strain>
    </source>
</reference>
<dbReference type="PANTHER" id="PTHR43691">
    <property type="entry name" value="URIDINE PHOSPHORYLASE"/>
    <property type="match status" value="1"/>
</dbReference>
<dbReference type="EC" id="2.4.2.1" evidence="2"/>